<feature type="compositionally biased region" description="Low complexity" evidence="1">
    <location>
        <begin position="215"/>
        <end position="224"/>
    </location>
</feature>
<dbReference type="SUPFAM" id="SSF58022">
    <property type="entry name" value="XRCC4, C-terminal oligomerization domain"/>
    <property type="match status" value="1"/>
</dbReference>
<feature type="compositionally biased region" description="Low complexity" evidence="1">
    <location>
        <begin position="318"/>
        <end position="328"/>
    </location>
</feature>
<feature type="compositionally biased region" description="Acidic residues" evidence="1">
    <location>
        <begin position="361"/>
        <end position="370"/>
    </location>
</feature>
<accession>W6Z455</accession>
<proteinExistence type="predicted"/>
<name>W6Z455_COCC2</name>
<dbReference type="OrthoDB" id="8064436at2759"/>
<reference evidence="2 3" key="1">
    <citation type="journal article" date="2013" name="PLoS Genet.">
        <title>Comparative genome structure, secondary metabolite, and effector coding capacity across Cochliobolus pathogens.</title>
        <authorList>
            <person name="Condon B.J."/>
            <person name="Leng Y."/>
            <person name="Wu D."/>
            <person name="Bushley K.E."/>
            <person name="Ohm R.A."/>
            <person name="Otillar R."/>
            <person name="Martin J."/>
            <person name="Schackwitz W."/>
            <person name="Grimwood J."/>
            <person name="MohdZainudin N."/>
            <person name="Xue C."/>
            <person name="Wang R."/>
            <person name="Manning V.A."/>
            <person name="Dhillon B."/>
            <person name="Tu Z.J."/>
            <person name="Steffenson B.J."/>
            <person name="Salamov A."/>
            <person name="Sun H."/>
            <person name="Lowry S."/>
            <person name="LaButti K."/>
            <person name="Han J."/>
            <person name="Copeland A."/>
            <person name="Lindquist E."/>
            <person name="Barry K."/>
            <person name="Schmutz J."/>
            <person name="Baker S.E."/>
            <person name="Ciuffetti L.M."/>
            <person name="Grigoriev I.V."/>
            <person name="Zhong S."/>
            <person name="Turgeon B.G."/>
        </authorList>
    </citation>
    <scope>NUCLEOTIDE SEQUENCE [LARGE SCALE GENOMIC DNA]</scope>
    <source>
        <strain evidence="2 3">26-R-13</strain>
    </source>
</reference>
<evidence type="ECO:0008006" key="4">
    <source>
        <dbReference type="Google" id="ProtNLM"/>
    </source>
</evidence>
<dbReference type="RefSeq" id="XP_007707234.1">
    <property type="nucleotide sequence ID" value="XM_007709044.1"/>
</dbReference>
<dbReference type="HOGENOM" id="CLU_044616_1_0_1"/>
<feature type="region of interest" description="Disordered" evidence="1">
    <location>
        <begin position="215"/>
        <end position="370"/>
    </location>
</feature>
<dbReference type="eggNOG" id="ENOG502QWJA">
    <property type="taxonomic scope" value="Eukaryota"/>
</dbReference>
<feature type="compositionally biased region" description="Basic residues" evidence="1">
    <location>
        <begin position="231"/>
        <end position="243"/>
    </location>
</feature>
<dbReference type="InterPro" id="IPR014751">
    <property type="entry name" value="XRCC4-like_C"/>
</dbReference>
<evidence type="ECO:0000313" key="2">
    <source>
        <dbReference type="EMBL" id="EUC38476.1"/>
    </source>
</evidence>
<dbReference type="Proteomes" id="UP000053841">
    <property type="component" value="Unassembled WGS sequence"/>
</dbReference>
<protein>
    <recommendedName>
        <fullName evidence="4">DNA repair protein XRCC4</fullName>
    </recommendedName>
</protein>
<dbReference type="PANTHER" id="PTHR42067">
    <property type="entry name" value="YALI0C15378P"/>
    <property type="match status" value="1"/>
</dbReference>
<dbReference type="PANTHER" id="PTHR42067:SF1">
    <property type="entry name" value="MITOTIC APPARATUS PROTEIN P62"/>
    <property type="match status" value="1"/>
</dbReference>
<evidence type="ECO:0000313" key="3">
    <source>
        <dbReference type="Proteomes" id="UP000053841"/>
    </source>
</evidence>
<dbReference type="EMBL" id="KI964542">
    <property type="protein sequence ID" value="EUC38476.1"/>
    <property type="molecule type" value="Genomic_DNA"/>
</dbReference>
<organism evidence="2 3">
    <name type="scientific">Cochliobolus carbonum (strain 26-R-13)</name>
    <name type="common">Maize leaf spot fungus</name>
    <name type="synonym">Bipolaris zeicola</name>
    <dbReference type="NCBI Taxonomy" id="930089"/>
    <lineage>
        <taxon>Eukaryota</taxon>
        <taxon>Fungi</taxon>
        <taxon>Dikarya</taxon>
        <taxon>Ascomycota</taxon>
        <taxon>Pezizomycotina</taxon>
        <taxon>Dothideomycetes</taxon>
        <taxon>Pleosporomycetidae</taxon>
        <taxon>Pleosporales</taxon>
        <taxon>Pleosporineae</taxon>
        <taxon>Pleosporaceae</taxon>
        <taxon>Bipolaris</taxon>
    </lineage>
</organism>
<gene>
    <name evidence="2" type="ORF">COCCADRAFT_82731</name>
</gene>
<sequence length="370" mass="40466">MPTRCCIVPVEPADGRGEAVVVEVLQEGTHPLDVRLVGCEGESPYVASIRYRNLAELQHKFKGTDDEWATILSHFLLMKQPASQHAHLLQGVRMVYTLKSGTLAISFRQDVQTIKVTLGEIVLPQDDEFEFNPFDWARASAMAHAQTLQHMAELEAHVGSEQNTVGKLTAQLDDFIKTKNEAESVMLQQFMELLNDKKRKIRDQNRLLAGAKVAQTTATAVQATRGETRARKAGASRTSKRKASSQTAQPASVLEPESDSDQMEIDQAKDEEREEEEVEDAVTPEQSDDETDEETGSAPRQRARSSETVGDGSEVAHGGTTEGAETTGVPPPRVLPFSKRTVATRSKGATAKSSGATAHAEDDETDDEEL</sequence>
<keyword evidence="3" id="KW-1185">Reference proteome</keyword>
<dbReference type="Gene3D" id="1.20.5.370">
    <property type="match status" value="1"/>
</dbReference>
<dbReference type="AlphaFoldDB" id="W6Z455"/>
<dbReference type="KEGG" id="bze:COCCADRAFT_82731"/>
<dbReference type="GeneID" id="19151432"/>
<feature type="compositionally biased region" description="Acidic residues" evidence="1">
    <location>
        <begin position="272"/>
        <end position="295"/>
    </location>
</feature>
<evidence type="ECO:0000256" key="1">
    <source>
        <dbReference type="SAM" id="MobiDB-lite"/>
    </source>
</evidence>
<dbReference type="STRING" id="930089.W6Z455"/>